<protein>
    <submittedName>
        <fullName evidence="3">Uncharacterized protein</fullName>
    </submittedName>
</protein>
<reference evidence="3" key="1">
    <citation type="submission" date="2021-01" db="EMBL/GenBank/DDBJ databases">
        <authorList>
            <person name="Corre E."/>
            <person name="Pelletier E."/>
            <person name="Niang G."/>
            <person name="Scheremetjew M."/>
            <person name="Finn R."/>
            <person name="Kale V."/>
            <person name="Holt S."/>
            <person name="Cochrane G."/>
            <person name="Meng A."/>
            <person name="Brown T."/>
            <person name="Cohen L."/>
        </authorList>
    </citation>
    <scope>NUCLEOTIDE SEQUENCE</scope>
    <source>
        <strain evidence="3">CCMP127</strain>
    </source>
</reference>
<accession>A0A7S3L403</accession>
<keyword evidence="2" id="KW-0812">Transmembrane</keyword>
<dbReference type="AlphaFoldDB" id="A0A7S3L403"/>
<dbReference type="EMBL" id="HBIM01009731">
    <property type="protein sequence ID" value="CAE0410766.1"/>
    <property type="molecule type" value="Transcribed_RNA"/>
</dbReference>
<feature type="compositionally biased region" description="Basic and acidic residues" evidence="1">
    <location>
        <begin position="328"/>
        <end position="338"/>
    </location>
</feature>
<evidence type="ECO:0000256" key="2">
    <source>
        <dbReference type="SAM" id="Phobius"/>
    </source>
</evidence>
<sequence>MTSSGLPNLNIHAMLEARHGSKARAMDVTADTSYPKTEMSALMQSPCRPEENGYFGATYGIPSKLFYEFEIEFRHGTELSQAIMVIEEHLMDVVLSVSFPSICSYEGDGRPPAKKTQDAVISGFRFGREELDMSRTCTPLEDKANYCNKFSGMVHIFGDDIVNTVQYGQSVINYAITGALPQVLGLGVQRIAVVDIKTTDPNADNGSSDIFPFPLPVMIGLAMSAFCVVLGIVLLVLYMKKDKVRHQKLHKMAQKTMSSSTTGSFQYFTSGGKHIEGTENGSCASDISSVKIDFEGGRVSAIPSNDIDVKFDLDYESSCGSSVASSHNEGRALNRESSETMSHPPYYLDEHGRFYD</sequence>
<name>A0A7S3L403_9STRA</name>
<feature type="transmembrane region" description="Helical" evidence="2">
    <location>
        <begin position="217"/>
        <end position="238"/>
    </location>
</feature>
<proteinExistence type="predicted"/>
<keyword evidence="2" id="KW-1133">Transmembrane helix</keyword>
<feature type="region of interest" description="Disordered" evidence="1">
    <location>
        <begin position="321"/>
        <end position="348"/>
    </location>
</feature>
<organism evidence="3">
    <name type="scientific">Amphora coffeiformis</name>
    <dbReference type="NCBI Taxonomy" id="265554"/>
    <lineage>
        <taxon>Eukaryota</taxon>
        <taxon>Sar</taxon>
        <taxon>Stramenopiles</taxon>
        <taxon>Ochrophyta</taxon>
        <taxon>Bacillariophyta</taxon>
        <taxon>Bacillariophyceae</taxon>
        <taxon>Bacillariophycidae</taxon>
        <taxon>Thalassiophysales</taxon>
        <taxon>Catenulaceae</taxon>
        <taxon>Amphora</taxon>
    </lineage>
</organism>
<keyword evidence="2" id="KW-0472">Membrane</keyword>
<gene>
    <name evidence="3" type="ORF">ACOF00016_LOCUS8207</name>
</gene>
<evidence type="ECO:0000313" key="3">
    <source>
        <dbReference type="EMBL" id="CAE0410766.1"/>
    </source>
</evidence>
<evidence type="ECO:0000256" key="1">
    <source>
        <dbReference type="SAM" id="MobiDB-lite"/>
    </source>
</evidence>